<dbReference type="PROSITE" id="PS51007">
    <property type="entry name" value="CYTC"/>
    <property type="match status" value="1"/>
</dbReference>
<keyword evidence="3 4" id="KW-0408">Iron</keyword>
<feature type="domain" description="Cytochrome c" evidence="5">
    <location>
        <begin position="1"/>
        <end position="73"/>
    </location>
</feature>
<dbReference type="RefSeq" id="WP_075776391.1">
    <property type="nucleotide sequence ID" value="NZ_CP123974.1"/>
</dbReference>
<gene>
    <name evidence="6" type="ORF">BMG03_05645</name>
</gene>
<keyword evidence="7" id="KW-1185">Reference proteome</keyword>
<keyword evidence="1 4" id="KW-0349">Heme</keyword>
<dbReference type="Proteomes" id="UP000185622">
    <property type="component" value="Chromosome"/>
</dbReference>
<protein>
    <recommendedName>
        <fullName evidence="5">Cytochrome c domain-containing protein</fullName>
    </recommendedName>
</protein>
<dbReference type="EMBL" id="CP019437">
    <property type="protein sequence ID" value="AQS47335.1"/>
    <property type="molecule type" value="Genomic_DNA"/>
</dbReference>
<evidence type="ECO:0000313" key="7">
    <source>
        <dbReference type="Proteomes" id="UP000185622"/>
    </source>
</evidence>
<keyword evidence="2 4" id="KW-0479">Metal-binding</keyword>
<reference evidence="6 7" key="1">
    <citation type="submission" date="2017-01" db="EMBL/GenBank/DDBJ databases">
        <title>The complete genome sequence of a sulfur-oxidizing marine bacterium Thioclava sp. 25B10_4T.</title>
        <authorList>
            <person name="Liu Y."/>
            <person name="Lai Q."/>
            <person name="Shao Z."/>
        </authorList>
    </citation>
    <scope>NUCLEOTIDE SEQUENCE [LARGE SCALE GENOMIC DNA]</scope>
    <source>
        <strain evidence="6 7">25B10_4</strain>
    </source>
</reference>
<organism evidence="6 7">
    <name type="scientific">Thioclava nitratireducens</name>
    <dbReference type="NCBI Taxonomy" id="1915078"/>
    <lineage>
        <taxon>Bacteria</taxon>
        <taxon>Pseudomonadati</taxon>
        <taxon>Pseudomonadota</taxon>
        <taxon>Alphaproteobacteria</taxon>
        <taxon>Rhodobacterales</taxon>
        <taxon>Paracoccaceae</taxon>
        <taxon>Thioclava</taxon>
    </lineage>
</organism>
<proteinExistence type="predicted"/>
<evidence type="ECO:0000256" key="2">
    <source>
        <dbReference type="ARBA" id="ARBA00022723"/>
    </source>
</evidence>
<dbReference type="Pfam" id="PF13442">
    <property type="entry name" value="Cytochrome_CBB3"/>
    <property type="match status" value="1"/>
</dbReference>
<evidence type="ECO:0000256" key="1">
    <source>
        <dbReference type="ARBA" id="ARBA00022617"/>
    </source>
</evidence>
<dbReference type="Gene3D" id="1.10.760.10">
    <property type="entry name" value="Cytochrome c-like domain"/>
    <property type="match status" value="1"/>
</dbReference>
<evidence type="ECO:0000256" key="3">
    <source>
        <dbReference type="ARBA" id="ARBA00023004"/>
    </source>
</evidence>
<evidence type="ECO:0000256" key="4">
    <source>
        <dbReference type="PROSITE-ProRule" id="PRU00433"/>
    </source>
</evidence>
<dbReference type="InterPro" id="IPR009056">
    <property type="entry name" value="Cyt_c-like_dom"/>
</dbReference>
<name>A0ABN4X4B7_9RHOB</name>
<evidence type="ECO:0000259" key="5">
    <source>
        <dbReference type="PROSITE" id="PS51007"/>
    </source>
</evidence>
<dbReference type="SUPFAM" id="SSF46626">
    <property type="entry name" value="Cytochrome c"/>
    <property type="match status" value="1"/>
</dbReference>
<sequence length="104" mass="11329">MYKKHCADCHGSDLMGDAGPALAGKKFADSLDYSGMTGKQLYDFIAKHMPKDDPGELTDKQYLQTFAYLLCKNGFKPGDSAIDQKAIDAMDLQPLPDSSQSSCD</sequence>
<accession>A0ABN4X4B7</accession>
<dbReference type="InterPro" id="IPR036909">
    <property type="entry name" value="Cyt_c-like_dom_sf"/>
</dbReference>
<evidence type="ECO:0000313" key="6">
    <source>
        <dbReference type="EMBL" id="AQS47335.1"/>
    </source>
</evidence>